<keyword evidence="5" id="KW-1185">Reference proteome</keyword>
<evidence type="ECO:0000313" key="4">
    <source>
        <dbReference type="EMBL" id="TPG49064.1"/>
    </source>
</evidence>
<accession>A0A502FI46</accession>
<name>A0A502FI46_9SPHN</name>
<dbReference type="Gene3D" id="1.20.1600.10">
    <property type="entry name" value="Outer membrane efflux proteins (OEP)"/>
    <property type="match status" value="1"/>
</dbReference>
<feature type="coiled-coil region" evidence="3">
    <location>
        <begin position="224"/>
        <end position="251"/>
    </location>
</feature>
<dbReference type="NCBIfam" id="TIGR01845">
    <property type="entry name" value="outer_NodT"/>
    <property type="match status" value="1"/>
</dbReference>
<dbReference type="PROSITE" id="PS51257">
    <property type="entry name" value="PROKAR_LIPOPROTEIN"/>
    <property type="match status" value="1"/>
</dbReference>
<comment type="similarity">
    <text evidence="1 2">Belongs to the outer membrane factor (OMF) (TC 1.B.17) family.</text>
</comment>
<keyword evidence="2" id="KW-0449">Lipoprotein</keyword>
<dbReference type="Gene3D" id="2.20.200.10">
    <property type="entry name" value="Outer membrane efflux proteins (OEP)"/>
    <property type="match status" value="1"/>
</dbReference>
<dbReference type="OrthoDB" id="9783100at2"/>
<keyword evidence="2" id="KW-0812">Transmembrane</keyword>
<reference evidence="4 5" key="1">
    <citation type="journal article" date="2019" name="Environ. Microbiol.">
        <title>Species interactions and distinct microbial communities in high Arctic permafrost affected cryosols are associated with the CH4 and CO2 gas fluxes.</title>
        <authorList>
            <person name="Altshuler I."/>
            <person name="Hamel J."/>
            <person name="Turney S."/>
            <person name="Magnuson E."/>
            <person name="Levesque R."/>
            <person name="Greer C."/>
            <person name="Whyte L.G."/>
        </authorList>
    </citation>
    <scope>NUCLEOTIDE SEQUENCE [LARGE SCALE GENOMIC DNA]</scope>
    <source>
        <strain evidence="4 5">E6.1</strain>
    </source>
</reference>
<dbReference type="SUPFAM" id="SSF56954">
    <property type="entry name" value="Outer membrane efflux proteins (OEP)"/>
    <property type="match status" value="1"/>
</dbReference>
<dbReference type="PANTHER" id="PTHR30203">
    <property type="entry name" value="OUTER MEMBRANE CATION EFFLUX PROTEIN"/>
    <property type="match status" value="1"/>
</dbReference>
<comment type="subcellular location">
    <subcellularLocation>
        <location evidence="2">Cell membrane</location>
        <topology evidence="2">Lipid-anchor</topology>
    </subcellularLocation>
</comment>
<comment type="caution">
    <text evidence="4">The sequence shown here is derived from an EMBL/GenBank/DDBJ whole genome shotgun (WGS) entry which is preliminary data.</text>
</comment>
<dbReference type="Proteomes" id="UP000319931">
    <property type="component" value="Unassembled WGS sequence"/>
</dbReference>
<dbReference type="GO" id="GO:0015562">
    <property type="term" value="F:efflux transmembrane transporter activity"/>
    <property type="evidence" value="ECO:0007669"/>
    <property type="project" value="InterPro"/>
</dbReference>
<keyword evidence="2" id="KW-1134">Transmembrane beta strand</keyword>
<protein>
    <submittedName>
        <fullName evidence="4">Efflux transporter outer membrane subunit</fullName>
    </submittedName>
</protein>
<dbReference type="AlphaFoldDB" id="A0A502FI46"/>
<keyword evidence="2" id="KW-0732">Signal</keyword>
<feature type="chain" id="PRO_5021512929" evidence="2">
    <location>
        <begin position="26"/>
        <end position="470"/>
    </location>
</feature>
<evidence type="ECO:0000256" key="1">
    <source>
        <dbReference type="ARBA" id="ARBA00007613"/>
    </source>
</evidence>
<dbReference type="InterPro" id="IPR010131">
    <property type="entry name" value="MdtP/NodT-like"/>
</dbReference>
<organism evidence="4 5">
    <name type="scientific">Sphingomonas glacialis</name>
    <dbReference type="NCBI Taxonomy" id="658225"/>
    <lineage>
        <taxon>Bacteria</taxon>
        <taxon>Pseudomonadati</taxon>
        <taxon>Pseudomonadota</taxon>
        <taxon>Alphaproteobacteria</taxon>
        <taxon>Sphingomonadales</taxon>
        <taxon>Sphingomonadaceae</taxon>
        <taxon>Sphingomonas</taxon>
    </lineage>
</organism>
<sequence>MRANKRRCRAAALVSLVALAGCSLAPDYHQPAVAVAPAYKEAGPWQAAGTAVAPAGAWWEAFGDATFTALETRIEHGNFNLAAAAARYEEASAAVRHSRAALFPQITAGADVERTRVSQGRPLSSGRAVTYNNALIGPSLSYEIDLFGRVRNTLAASRASAQASASDLAAVRLALQAQLGSAYFDMRGLDARIVLLQETVDAYSRAFQLTDTRHSGGIASGIDVSRAQSQLASAKAELDAVRAERARDEHAIAVLIGESPSSFSLPVDNRQIAPPPIPASLPSTLLERRPDILAAERRVASANARIGVARAALYPSISLGAAGGFEAGSGNLLSAANGFWALGPLSLAQTLFDGGARRADVRLSRAQFDEAAANYRQTVLSAFREVEDDLAAGRHLADQERNQAIATTAAERTRDLATTRYRDGASDYLEVVLAQTAALDAERALLTVRTQQLTVATDTVRALGGAFPAS</sequence>
<keyword evidence="2" id="KW-0564">Palmitate</keyword>
<dbReference type="GO" id="GO:0005886">
    <property type="term" value="C:plasma membrane"/>
    <property type="evidence" value="ECO:0007669"/>
    <property type="project" value="UniProtKB-SubCell"/>
</dbReference>
<dbReference type="InterPro" id="IPR003423">
    <property type="entry name" value="OMP_efflux"/>
</dbReference>
<evidence type="ECO:0000256" key="2">
    <source>
        <dbReference type="RuleBase" id="RU362097"/>
    </source>
</evidence>
<dbReference type="Pfam" id="PF02321">
    <property type="entry name" value="OEP"/>
    <property type="match status" value="2"/>
</dbReference>
<gene>
    <name evidence="4" type="ORF">EAH76_19785</name>
</gene>
<keyword evidence="2" id="KW-0472">Membrane</keyword>
<evidence type="ECO:0000313" key="5">
    <source>
        <dbReference type="Proteomes" id="UP000319931"/>
    </source>
</evidence>
<dbReference type="RefSeq" id="WP_140852007.1">
    <property type="nucleotide sequence ID" value="NZ_RCZC01000008.1"/>
</dbReference>
<feature type="signal peptide" evidence="2">
    <location>
        <begin position="1"/>
        <end position="25"/>
    </location>
</feature>
<dbReference type="PANTHER" id="PTHR30203:SF33">
    <property type="entry name" value="BLR4455 PROTEIN"/>
    <property type="match status" value="1"/>
</dbReference>
<proteinExistence type="inferred from homology"/>
<evidence type="ECO:0000256" key="3">
    <source>
        <dbReference type="SAM" id="Coils"/>
    </source>
</evidence>
<keyword evidence="3" id="KW-0175">Coiled coil</keyword>
<dbReference type="EMBL" id="RCZC01000008">
    <property type="protein sequence ID" value="TPG49064.1"/>
    <property type="molecule type" value="Genomic_DNA"/>
</dbReference>